<reference evidence="1 2" key="1">
    <citation type="journal article" date="2022" name="DNA Res.">
        <title>Chromosomal-level genome assembly of the orchid tree Bauhinia variegata (Leguminosae; Cercidoideae) supports the allotetraploid origin hypothesis of Bauhinia.</title>
        <authorList>
            <person name="Zhong Y."/>
            <person name="Chen Y."/>
            <person name="Zheng D."/>
            <person name="Pang J."/>
            <person name="Liu Y."/>
            <person name="Luo S."/>
            <person name="Meng S."/>
            <person name="Qian L."/>
            <person name="Wei D."/>
            <person name="Dai S."/>
            <person name="Zhou R."/>
        </authorList>
    </citation>
    <scope>NUCLEOTIDE SEQUENCE [LARGE SCALE GENOMIC DNA]</scope>
    <source>
        <strain evidence="1">BV-YZ2020</strain>
    </source>
</reference>
<evidence type="ECO:0000313" key="2">
    <source>
        <dbReference type="Proteomes" id="UP000828941"/>
    </source>
</evidence>
<keyword evidence="2" id="KW-1185">Reference proteome</keyword>
<accession>A0ACB9L6J9</accession>
<proteinExistence type="predicted"/>
<sequence length="89" mass="10449">MTPKEFQEISTKIEEKLRHYIEDPPGAKGAQEGNFLEDIQHKRAGFSCLSMYHHDSRASFMELITQKFSTLKQNFNPRMAMTWKDDKLI</sequence>
<comment type="caution">
    <text evidence="1">The sequence shown here is derived from an EMBL/GenBank/DDBJ whole genome shotgun (WGS) entry which is preliminary data.</text>
</comment>
<gene>
    <name evidence="1" type="ORF">L6164_028451</name>
</gene>
<organism evidence="1 2">
    <name type="scientific">Bauhinia variegata</name>
    <name type="common">Purple orchid tree</name>
    <name type="synonym">Phanera variegata</name>
    <dbReference type="NCBI Taxonomy" id="167791"/>
    <lineage>
        <taxon>Eukaryota</taxon>
        <taxon>Viridiplantae</taxon>
        <taxon>Streptophyta</taxon>
        <taxon>Embryophyta</taxon>
        <taxon>Tracheophyta</taxon>
        <taxon>Spermatophyta</taxon>
        <taxon>Magnoliopsida</taxon>
        <taxon>eudicotyledons</taxon>
        <taxon>Gunneridae</taxon>
        <taxon>Pentapetalae</taxon>
        <taxon>rosids</taxon>
        <taxon>fabids</taxon>
        <taxon>Fabales</taxon>
        <taxon>Fabaceae</taxon>
        <taxon>Cercidoideae</taxon>
        <taxon>Cercideae</taxon>
        <taxon>Bauhiniinae</taxon>
        <taxon>Bauhinia</taxon>
    </lineage>
</organism>
<evidence type="ECO:0000313" key="1">
    <source>
        <dbReference type="EMBL" id="KAI4305062.1"/>
    </source>
</evidence>
<dbReference type="Proteomes" id="UP000828941">
    <property type="component" value="Chromosome 12"/>
</dbReference>
<name>A0ACB9L6J9_BAUVA</name>
<dbReference type="EMBL" id="CM039437">
    <property type="protein sequence ID" value="KAI4305062.1"/>
    <property type="molecule type" value="Genomic_DNA"/>
</dbReference>
<protein>
    <submittedName>
        <fullName evidence="1">Uncharacterized protein</fullName>
    </submittedName>
</protein>